<protein>
    <submittedName>
        <fullName evidence="1">RHS repeat-associated core domain-containing protein</fullName>
    </submittedName>
</protein>
<comment type="caution">
    <text evidence="1">The sequence shown here is derived from an EMBL/GenBank/DDBJ whole genome shotgun (WGS) entry which is preliminary data.</text>
</comment>
<accession>A0A923GJS9</accession>
<dbReference type="AlphaFoldDB" id="A0A923GJS9"/>
<evidence type="ECO:0000313" key="2">
    <source>
        <dbReference type="EMBL" id="MBV4542734.1"/>
    </source>
</evidence>
<name>A0A923GJS9_9PSED</name>
<proteinExistence type="predicted"/>
<reference evidence="2" key="3">
    <citation type="submission" date="2021-06" db="EMBL/GenBank/DDBJ databases">
        <title>Updating the genus Pseudomonas: Description of 43 new species and partition of the Pseudomonas putida group.</title>
        <authorList>
            <person name="Girard L."/>
            <person name="Lood C."/>
            <person name="Vandamme P."/>
            <person name="Rokni-Zadeh H."/>
            <person name="Van Noort V."/>
            <person name="Hofte M."/>
            <person name="Lavigne R."/>
            <person name="De Mot R."/>
        </authorList>
    </citation>
    <scope>NUCLEOTIDE SEQUENCE</scope>
    <source>
        <strain evidence="2">RW4S2</strain>
    </source>
</reference>
<reference evidence="1" key="2">
    <citation type="submission" date="2020-07" db="EMBL/GenBank/DDBJ databases">
        <authorList>
            <person name="Lood C."/>
            <person name="Girard L."/>
        </authorList>
    </citation>
    <scope>NUCLEOTIDE SEQUENCE</scope>
    <source>
        <strain evidence="1">RW4S2</strain>
    </source>
</reference>
<gene>
    <name evidence="2" type="ORF">HU738_016925</name>
    <name evidence="1" type="ORF">HU738_12440</name>
</gene>
<dbReference type="Proteomes" id="UP000628137">
    <property type="component" value="Unassembled WGS sequence"/>
</dbReference>
<dbReference type="EMBL" id="JABWRP010000008">
    <property type="protein sequence ID" value="MBC3471364.1"/>
    <property type="molecule type" value="Genomic_DNA"/>
</dbReference>
<dbReference type="EMBL" id="JABWRP020000012">
    <property type="protein sequence ID" value="MBV4542734.1"/>
    <property type="molecule type" value="Genomic_DNA"/>
</dbReference>
<sequence>MMSIETSIRSDLHRSYSPYGAFSPVGGPWQSFAGAHLDHISGCYLLGNGRRAYNPTLMRLCSSDRLSPFDKGGRNSYAYCAGDPVNRVDPSGEASLAIKGKKVSIIKQSSVPDQSITAGDAVGYAVQALYAGNGVLGVTNTIVRGMEAVQGGNQSAVARGAMIGDFWGYGLSLGTRVTTVSEMLQSPAALSPVPPSSLFAMASGTGSTLSYAELPGRIGQLWRSSDSTLDFLMLAVRGTARASGFDLAGNAVARVGSPLLSTARVIGRSIASIAQGREVVITIRTRPRPSDAQDTRL</sequence>
<keyword evidence="3" id="KW-1185">Reference proteome</keyword>
<reference evidence="1 3" key="1">
    <citation type="journal article" date="2020" name="Microorganisms">
        <title>Reliable Identification of Environmental Pseudomonas Isolates Using the rpoD Gene.</title>
        <authorList>
            <consortium name="The Broad Institute Genome Sequencing Platform"/>
            <person name="Girard L."/>
            <person name="Lood C."/>
            <person name="Rokni-Zadeh H."/>
            <person name="van Noort V."/>
            <person name="Lavigne R."/>
            <person name="De Mot R."/>
        </authorList>
    </citation>
    <scope>NUCLEOTIDE SEQUENCE</scope>
    <source>
        <strain evidence="1 3">RW4S2</strain>
    </source>
</reference>
<organism evidence="1">
    <name type="scientific">Pseudomonas vlassakiae</name>
    <dbReference type="NCBI Taxonomy" id="485888"/>
    <lineage>
        <taxon>Bacteria</taxon>
        <taxon>Pseudomonadati</taxon>
        <taxon>Pseudomonadota</taxon>
        <taxon>Gammaproteobacteria</taxon>
        <taxon>Pseudomonadales</taxon>
        <taxon>Pseudomonadaceae</taxon>
        <taxon>Pseudomonas</taxon>
    </lineage>
</organism>
<dbReference type="NCBIfam" id="TIGR03696">
    <property type="entry name" value="Rhs_assc_core"/>
    <property type="match status" value="1"/>
</dbReference>
<evidence type="ECO:0000313" key="1">
    <source>
        <dbReference type="EMBL" id="MBC3471364.1"/>
    </source>
</evidence>
<evidence type="ECO:0000313" key="3">
    <source>
        <dbReference type="Proteomes" id="UP000628137"/>
    </source>
</evidence>
<dbReference type="Gene3D" id="2.180.10.10">
    <property type="entry name" value="RHS repeat-associated core"/>
    <property type="match status" value="1"/>
</dbReference>
<dbReference type="InterPro" id="IPR022385">
    <property type="entry name" value="Rhs_assc_core"/>
</dbReference>